<dbReference type="Proteomes" id="UP001445076">
    <property type="component" value="Unassembled WGS sequence"/>
</dbReference>
<evidence type="ECO:0000256" key="1">
    <source>
        <dbReference type="ARBA" id="ARBA00022729"/>
    </source>
</evidence>
<dbReference type="EMBL" id="JARKIK010000022">
    <property type="protein sequence ID" value="KAK8744481.1"/>
    <property type="molecule type" value="Genomic_DNA"/>
</dbReference>
<keyword evidence="2" id="KW-0472">Membrane</keyword>
<name>A0AAW0XXA4_CHEQU</name>
<dbReference type="Pfam" id="PF01347">
    <property type="entry name" value="Vitellogenin_N"/>
    <property type="match status" value="1"/>
</dbReference>
<dbReference type="Gene3D" id="2.30.230.10">
    <property type="entry name" value="Lipovitellin, beta-sheet shell regions, chain A"/>
    <property type="match status" value="1"/>
</dbReference>
<evidence type="ECO:0000256" key="2">
    <source>
        <dbReference type="SAM" id="Phobius"/>
    </source>
</evidence>
<keyword evidence="2" id="KW-1133">Transmembrane helix</keyword>
<organism evidence="4 5">
    <name type="scientific">Cherax quadricarinatus</name>
    <name type="common">Australian red claw crayfish</name>
    <dbReference type="NCBI Taxonomy" id="27406"/>
    <lineage>
        <taxon>Eukaryota</taxon>
        <taxon>Metazoa</taxon>
        <taxon>Ecdysozoa</taxon>
        <taxon>Arthropoda</taxon>
        <taxon>Crustacea</taxon>
        <taxon>Multicrustacea</taxon>
        <taxon>Malacostraca</taxon>
        <taxon>Eumalacostraca</taxon>
        <taxon>Eucarida</taxon>
        <taxon>Decapoda</taxon>
        <taxon>Pleocyemata</taxon>
        <taxon>Astacidea</taxon>
        <taxon>Parastacoidea</taxon>
        <taxon>Parastacidae</taxon>
        <taxon>Cherax</taxon>
    </lineage>
</organism>
<reference evidence="4 5" key="1">
    <citation type="journal article" date="2024" name="BMC Genomics">
        <title>Genome assembly of redclaw crayfish (Cherax quadricarinatus) provides insights into its immune adaptation and hypoxia tolerance.</title>
        <authorList>
            <person name="Liu Z."/>
            <person name="Zheng J."/>
            <person name="Li H."/>
            <person name="Fang K."/>
            <person name="Wang S."/>
            <person name="He J."/>
            <person name="Zhou D."/>
            <person name="Weng S."/>
            <person name="Chi M."/>
            <person name="Gu Z."/>
            <person name="He J."/>
            <person name="Li F."/>
            <person name="Wang M."/>
        </authorList>
    </citation>
    <scope>NUCLEOTIDE SEQUENCE [LARGE SCALE GENOMIC DNA]</scope>
    <source>
        <strain evidence="4">ZL_2023a</strain>
    </source>
</reference>
<feature type="domain" description="Vitellogenin" evidence="3">
    <location>
        <begin position="58"/>
        <end position="147"/>
    </location>
</feature>
<dbReference type="InterPro" id="IPR015819">
    <property type="entry name" value="Lipid_transp_b-sht_shell"/>
</dbReference>
<proteinExistence type="predicted"/>
<evidence type="ECO:0000313" key="4">
    <source>
        <dbReference type="EMBL" id="KAK8744481.1"/>
    </source>
</evidence>
<feature type="transmembrane region" description="Helical" evidence="2">
    <location>
        <begin position="34"/>
        <end position="57"/>
    </location>
</feature>
<evidence type="ECO:0000259" key="3">
    <source>
        <dbReference type="Pfam" id="PF01347"/>
    </source>
</evidence>
<dbReference type="SUPFAM" id="SSF56968">
    <property type="entry name" value="Lipovitellin-phosvitin complex, beta-sheet shell regions"/>
    <property type="match status" value="1"/>
</dbReference>
<gene>
    <name evidence="4" type="ORF">OTU49_000829</name>
</gene>
<dbReference type="InterPro" id="IPR015816">
    <property type="entry name" value="Vitellinogen_b-sht_N"/>
</dbReference>
<dbReference type="AlphaFoldDB" id="A0AAW0XXA4"/>
<evidence type="ECO:0000313" key="5">
    <source>
        <dbReference type="Proteomes" id="UP001445076"/>
    </source>
</evidence>
<comment type="caution">
    <text evidence="4">The sequence shown here is derived from an EMBL/GenBank/DDBJ whole genome shotgun (WGS) entry which is preliminary data.</text>
</comment>
<keyword evidence="1" id="KW-0732">Signal</keyword>
<accession>A0AAW0XXA4</accession>
<sequence>QPHSAAPAGPLTTPAVHLTTPAFRLSKSADHQNIITASSVTMKGVILLMLLGACWGLRANLEYKYRYSGRVASGIPSLLHQFAGAGLQADVTVQVTGDHKIFFKLDNIEVGEYHDVLECDDTQAPLPIHYHPLVEGKELLEKPFEYHGVDSPVGGE</sequence>
<protein>
    <recommendedName>
        <fullName evidence="3">Vitellogenin domain-containing protein</fullName>
    </recommendedName>
</protein>
<dbReference type="GO" id="GO:0005319">
    <property type="term" value="F:lipid transporter activity"/>
    <property type="evidence" value="ECO:0007669"/>
    <property type="project" value="InterPro"/>
</dbReference>
<feature type="non-terminal residue" evidence="4">
    <location>
        <position position="156"/>
    </location>
</feature>
<feature type="non-terminal residue" evidence="4">
    <location>
        <position position="1"/>
    </location>
</feature>
<dbReference type="InterPro" id="IPR001747">
    <property type="entry name" value="Vitellogenin_N"/>
</dbReference>
<keyword evidence="5" id="KW-1185">Reference proteome</keyword>
<keyword evidence="2" id="KW-0812">Transmembrane</keyword>